<dbReference type="RefSeq" id="WP_263599517.1">
    <property type="nucleotide sequence ID" value="NZ_CP107027.1"/>
</dbReference>
<evidence type="ECO:0000313" key="2">
    <source>
        <dbReference type="Proteomes" id="UP001163104"/>
    </source>
</evidence>
<evidence type="ECO:0000313" key="1">
    <source>
        <dbReference type="EMBL" id="UYG95090.1"/>
    </source>
</evidence>
<gene>
    <name evidence="1" type="ORF">OD459_23375</name>
</gene>
<protein>
    <submittedName>
        <fullName evidence="1">Uncharacterized protein</fullName>
    </submittedName>
</protein>
<dbReference type="AlphaFoldDB" id="A0AA46SIZ8"/>
<proteinExistence type="predicted"/>
<organism evidence="1 2">
    <name type="scientific">Cytobacillus firmus</name>
    <name type="common">Bacillus firmus</name>
    <dbReference type="NCBI Taxonomy" id="1399"/>
    <lineage>
        <taxon>Bacteria</taxon>
        <taxon>Bacillati</taxon>
        <taxon>Bacillota</taxon>
        <taxon>Bacilli</taxon>
        <taxon>Bacillales</taxon>
        <taxon>Bacillaceae</taxon>
        <taxon>Cytobacillus</taxon>
    </lineage>
</organism>
<accession>A0AA46SIZ8</accession>
<reference evidence="1" key="1">
    <citation type="submission" date="2022-10" db="EMBL/GenBank/DDBJ databases">
        <title>Mechanism of multi-heavy metal repair in Cytobacillus Firmus M7.</title>
        <authorList>
            <person name="Li X."/>
            <person name="Yu C."/>
        </authorList>
    </citation>
    <scope>NUCLEOTIDE SEQUENCE</scope>
    <source>
        <strain evidence="1">M7</strain>
    </source>
</reference>
<dbReference type="EMBL" id="CP107027">
    <property type="protein sequence ID" value="UYG95090.1"/>
    <property type="molecule type" value="Genomic_DNA"/>
</dbReference>
<sequence>MKITKEKFQNTSRWVKRNTRPLESALWSYHFEDRNDEGVIKCIEAFQNEDGGFGHGIEPDFWSPYSSPMASWAAGQILMEIEAKPELKVVQKLVNYLEHSYIHENKMWPSVMTSNNEYPHAPWWHWTENIQDNWAYNPSAELAGFLLHWSPSGSSAAEIGWKTVKNAIAYLMEVDEMDRHEINNFQQLVKLMSKQESEFDSRLNYPLKETAEKVNALAYKAAGKNKSVWAEGYVATPLDFAEQPEDSLSMRFGTSIDDNLDFYIEQLSNEGTWDIPWSWGQYENEFQVASNHWKGILTVKRYKILDSFGRLDVKYMR</sequence>
<dbReference type="InterPro" id="IPR008930">
    <property type="entry name" value="Terpenoid_cyclase/PrenylTrfase"/>
</dbReference>
<dbReference type="Proteomes" id="UP001163104">
    <property type="component" value="Chromosome"/>
</dbReference>
<dbReference type="SUPFAM" id="SSF48239">
    <property type="entry name" value="Terpenoid cyclases/Protein prenyltransferases"/>
    <property type="match status" value="1"/>
</dbReference>
<name>A0AA46SIZ8_CYTFI</name>